<organism evidence="3 4">
    <name type="scientific">Fluviicola taffensis (strain DSM 16823 / NCIMB 13979 / RW262)</name>
    <dbReference type="NCBI Taxonomy" id="755732"/>
    <lineage>
        <taxon>Bacteria</taxon>
        <taxon>Pseudomonadati</taxon>
        <taxon>Bacteroidota</taxon>
        <taxon>Flavobacteriia</taxon>
        <taxon>Flavobacteriales</taxon>
        <taxon>Crocinitomicaceae</taxon>
        <taxon>Fluviicola</taxon>
    </lineage>
</organism>
<keyword evidence="4" id="KW-1185">Reference proteome</keyword>
<dbReference type="HOGENOM" id="CLU_2193116_0_0_10"/>
<dbReference type="Pfam" id="PF12728">
    <property type="entry name" value="HTH_17"/>
    <property type="match status" value="1"/>
</dbReference>
<protein>
    <recommendedName>
        <fullName evidence="2">Helix-turn-helix domain-containing protein</fullName>
    </recommendedName>
</protein>
<dbReference type="AlphaFoldDB" id="F2I9V3"/>
<dbReference type="InterPro" id="IPR041657">
    <property type="entry name" value="HTH_17"/>
</dbReference>
<keyword evidence="1" id="KW-0175">Coiled coil</keyword>
<reference evidence="3 4" key="1">
    <citation type="journal article" date="2011" name="Stand. Genomic Sci.">
        <title>Complete genome sequence of the gliding freshwater bacterium Fluviicola taffensis type strain (RW262).</title>
        <authorList>
            <person name="Woyke T."/>
            <person name="Chertkov O."/>
            <person name="Lapidus A."/>
            <person name="Nolan M."/>
            <person name="Lucas S."/>
            <person name="Del Rio T.G."/>
            <person name="Tice H."/>
            <person name="Cheng J.F."/>
            <person name="Tapia R."/>
            <person name="Han C."/>
            <person name="Goodwin L."/>
            <person name="Pitluck S."/>
            <person name="Liolios K."/>
            <person name="Pagani I."/>
            <person name="Ivanova N."/>
            <person name="Huntemann M."/>
            <person name="Mavromatis K."/>
            <person name="Mikhailova N."/>
            <person name="Pati A."/>
            <person name="Chen A."/>
            <person name="Palaniappan K."/>
            <person name="Land M."/>
            <person name="Hauser L."/>
            <person name="Brambilla E.M."/>
            <person name="Rohde M."/>
            <person name="Mwirichia R."/>
            <person name="Sikorski J."/>
            <person name="Tindall B.J."/>
            <person name="Goker M."/>
            <person name="Bristow J."/>
            <person name="Eisen J.A."/>
            <person name="Markowitz V."/>
            <person name="Hugenholtz P."/>
            <person name="Klenk H.P."/>
            <person name="Kyrpides N.C."/>
        </authorList>
    </citation>
    <scope>NUCLEOTIDE SEQUENCE [LARGE SCALE GENOMIC DNA]</scope>
    <source>
        <strain evidence="4">DSM 16823 / RW262 / RW262</strain>
    </source>
</reference>
<sequence length="108" mass="12612">MELKLVLMAFEGLSKRVDDIMKENQSLKNEIRDLRKQIDLRPTESPVPVTESKSEDELLTLKSAISLLKVSRSGFIRMVNDGIFKPIKLNLRTLRYSRHDLLNFINRR</sequence>
<dbReference type="RefSeq" id="WP_013686881.1">
    <property type="nucleotide sequence ID" value="NC_015321.1"/>
</dbReference>
<reference evidence="4" key="2">
    <citation type="submission" date="2011-02" db="EMBL/GenBank/DDBJ databases">
        <title>The complete genome of Fluviicola taffensis DSM 16823.</title>
        <authorList>
            <consortium name="US DOE Joint Genome Institute (JGI-PGF)"/>
            <person name="Lucas S."/>
            <person name="Copeland A."/>
            <person name="Lapidus A."/>
            <person name="Bruce D."/>
            <person name="Goodwin L."/>
            <person name="Pitluck S."/>
            <person name="Kyrpides N."/>
            <person name="Mavromatis K."/>
            <person name="Ivanova N."/>
            <person name="Mikhailova N."/>
            <person name="Pagani I."/>
            <person name="Chertkov O."/>
            <person name="Detter J.C."/>
            <person name="Han C."/>
            <person name="Tapia R."/>
            <person name="Land M."/>
            <person name="Hauser L."/>
            <person name="Markowitz V."/>
            <person name="Cheng J.-F."/>
            <person name="Hugenholtz P."/>
            <person name="Woyke T."/>
            <person name="Wu D."/>
            <person name="Tindall B."/>
            <person name="Pomrenke H.G."/>
            <person name="Brambilla E."/>
            <person name="Klenk H.-P."/>
            <person name="Eisen J.A."/>
        </authorList>
    </citation>
    <scope>NUCLEOTIDE SEQUENCE [LARGE SCALE GENOMIC DNA]</scope>
    <source>
        <strain evidence="4">DSM 16823 / RW262 / RW262</strain>
    </source>
</reference>
<feature type="coiled-coil region" evidence="1">
    <location>
        <begin position="10"/>
        <end position="37"/>
    </location>
</feature>
<dbReference type="OrthoDB" id="9554234at2"/>
<evidence type="ECO:0000313" key="4">
    <source>
        <dbReference type="Proteomes" id="UP000007463"/>
    </source>
</evidence>
<dbReference type="EMBL" id="CP002542">
    <property type="protein sequence ID" value="AEA44111.1"/>
    <property type="molecule type" value="Genomic_DNA"/>
</dbReference>
<evidence type="ECO:0000313" key="3">
    <source>
        <dbReference type="EMBL" id="AEA44111.1"/>
    </source>
</evidence>
<evidence type="ECO:0000259" key="2">
    <source>
        <dbReference type="Pfam" id="PF12728"/>
    </source>
</evidence>
<proteinExistence type="predicted"/>
<dbReference type="Proteomes" id="UP000007463">
    <property type="component" value="Chromosome"/>
</dbReference>
<dbReference type="eggNOG" id="COG3311">
    <property type="taxonomic scope" value="Bacteria"/>
</dbReference>
<accession>F2I9V3</accession>
<dbReference type="KEGG" id="fte:Fluta_2125"/>
<feature type="domain" description="Helix-turn-helix" evidence="2">
    <location>
        <begin position="58"/>
        <end position="108"/>
    </location>
</feature>
<gene>
    <name evidence="3" type="ordered locus">Fluta_2125</name>
</gene>
<evidence type="ECO:0000256" key="1">
    <source>
        <dbReference type="SAM" id="Coils"/>
    </source>
</evidence>
<name>F2I9V3_FLUTR</name>